<dbReference type="HAMAP" id="MF_01877">
    <property type="entry name" value="16SrRNA_methyltr_I"/>
    <property type="match status" value="1"/>
</dbReference>
<dbReference type="RefSeq" id="WP_005987645.1">
    <property type="nucleotide sequence ID" value="NZ_JH470340.1"/>
</dbReference>
<keyword evidence="4 6" id="KW-0808">Transferase</keyword>
<dbReference type="Gene3D" id="3.40.1010.10">
    <property type="entry name" value="Cobalt-precorrin-4 Transmethylase, Domain 1"/>
    <property type="match status" value="1"/>
</dbReference>
<keyword evidence="2 6" id="KW-0698">rRNA processing</keyword>
<evidence type="ECO:0000313" key="10">
    <source>
        <dbReference type="EMBL" id="EHM87168.1"/>
    </source>
</evidence>
<keyword evidence="11" id="KW-1185">Reference proteome</keyword>
<dbReference type="PATRIC" id="fig|435830.3.peg.1687"/>
<dbReference type="FunFam" id="3.40.1010.10:FF:000007">
    <property type="entry name" value="Ribosomal RNA small subunit methyltransferase I"/>
    <property type="match status" value="1"/>
</dbReference>
<dbReference type="STRING" id="435830.HMPREF0045_01753"/>
<evidence type="ECO:0000313" key="11">
    <source>
        <dbReference type="Proteomes" id="UP000003822"/>
    </source>
</evidence>
<feature type="domain" description="Tetrapyrrole methylase" evidence="8">
    <location>
        <begin position="82"/>
        <end position="283"/>
    </location>
</feature>
<dbReference type="PANTHER" id="PTHR46111:SF1">
    <property type="entry name" value="RIBOSOMAL RNA SMALL SUBUNIT METHYLTRANSFERASE I"/>
    <property type="match status" value="1"/>
</dbReference>
<keyword evidence="5 6" id="KW-0949">S-adenosyl-L-methionine</keyword>
<dbReference type="eggNOG" id="COG0313">
    <property type="taxonomic scope" value="Bacteria"/>
</dbReference>
<dbReference type="Gene3D" id="3.30.950.10">
    <property type="entry name" value="Methyltransferase, Cobalt-precorrin-4 Transmethylase, Domain 2"/>
    <property type="match status" value="1"/>
</dbReference>
<reference evidence="10 11" key="1">
    <citation type="submission" date="2011-10" db="EMBL/GenBank/DDBJ databases">
        <title>The Genome Sequence of Actinomyces graevenitzii C83.</title>
        <authorList>
            <consortium name="The Broad Institute Genome Sequencing Platform"/>
            <consortium name="The Broad Institute Genome Sequencing Center for Infectious Disease"/>
            <person name="Earl A."/>
            <person name="Ward D."/>
            <person name="Feldgarden M."/>
            <person name="Gevers D."/>
            <person name="Sibley C.D."/>
            <person name="Field T.R."/>
            <person name="Grinwis M."/>
            <person name="Eshaghurshan C.S."/>
            <person name="Surette M.G."/>
            <person name="Young S.K."/>
            <person name="Zeng Q."/>
            <person name="Gargeya S."/>
            <person name="Fitzgerald M."/>
            <person name="Haas B."/>
            <person name="Abouelleil A."/>
            <person name="Alvarado L."/>
            <person name="Arachchi H.M."/>
            <person name="Berlin A."/>
            <person name="Brown A."/>
            <person name="Chapman S.B."/>
            <person name="Chen Z."/>
            <person name="Dunbar C."/>
            <person name="Freedman E."/>
            <person name="Gearin G."/>
            <person name="Goldberg J."/>
            <person name="Griggs A."/>
            <person name="Gujja S."/>
            <person name="Heiman D."/>
            <person name="Howarth C."/>
            <person name="Larson L."/>
            <person name="Lui A."/>
            <person name="MacDonald P.J.P."/>
            <person name="Montmayeur A."/>
            <person name="Murphy C."/>
            <person name="Neiman D."/>
            <person name="Pearson M."/>
            <person name="Priest M."/>
            <person name="Roberts A."/>
            <person name="Saif S."/>
            <person name="Shea T."/>
            <person name="Shenoy N."/>
            <person name="Sisk P."/>
            <person name="Stolte C."/>
            <person name="Sykes S."/>
            <person name="Wortman J."/>
            <person name="Nusbaum C."/>
            <person name="Birren B."/>
        </authorList>
    </citation>
    <scope>NUCLEOTIDE SEQUENCE [LARGE SCALE GENOMIC DNA]</scope>
    <source>
        <strain evidence="10 11">C83</strain>
    </source>
</reference>
<dbReference type="EC" id="2.1.1.198" evidence="6"/>
<evidence type="ECO:0000256" key="4">
    <source>
        <dbReference type="ARBA" id="ARBA00022679"/>
    </source>
</evidence>
<gene>
    <name evidence="6" type="primary">rsmI</name>
    <name evidence="10" type="ORF">HMPREF0045_01753</name>
</gene>
<organism evidence="10 11">
    <name type="scientific">Actinomyces graevenitzii C83</name>
    <dbReference type="NCBI Taxonomy" id="435830"/>
    <lineage>
        <taxon>Bacteria</taxon>
        <taxon>Bacillati</taxon>
        <taxon>Actinomycetota</taxon>
        <taxon>Actinomycetes</taxon>
        <taxon>Actinomycetales</taxon>
        <taxon>Actinomycetaceae</taxon>
        <taxon>Actinomyces</taxon>
    </lineage>
</organism>
<comment type="catalytic activity">
    <reaction evidence="6">
        <text>cytidine(1402) in 16S rRNA + S-adenosyl-L-methionine = 2'-O-methylcytidine(1402) in 16S rRNA + S-adenosyl-L-homocysteine + H(+)</text>
        <dbReference type="Rhea" id="RHEA:42924"/>
        <dbReference type="Rhea" id="RHEA-COMP:10285"/>
        <dbReference type="Rhea" id="RHEA-COMP:10286"/>
        <dbReference type="ChEBI" id="CHEBI:15378"/>
        <dbReference type="ChEBI" id="CHEBI:57856"/>
        <dbReference type="ChEBI" id="CHEBI:59789"/>
        <dbReference type="ChEBI" id="CHEBI:74495"/>
        <dbReference type="ChEBI" id="CHEBI:82748"/>
        <dbReference type="EC" id="2.1.1.198"/>
    </reaction>
</comment>
<dbReference type="OrthoDB" id="9809084at2"/>
<dbReference type="NCBIfam" id="TIGR00096">
    <property type="entry name" value="16S rRNA (cytidine(1402)-2'-O)-methyltransferase"/>
    <property type="match status" value="1"/>
</dbReference>
<comment type="function">
    <text evidence="6">Catalyzes the 2'-O-methylation of the ribose of cytidine 1402 (C1402) in 16S rRNA.</text>
</comment>
<feature type="region of interest" description="Disordered" evidence="7">
    <location>
        <begin position="1"/>
        <end position="23"/>
    </location>
</feature>
<dbReference type="GO" id="GO:0070677">
    <property type="term" value="F:rRNA (cytosine-2'-O-)-methyltransferase activity"/>
    <property type="evidence" value="ECO:0007669"/>
    <property type="project" value="UniProtKB-UniRule"/>
</dbReference>
<dbReference type="InterPro" id="IPR053910">
    <property type="entry name" value="RsmI_HTH"/>
</dbReference>
<dbReference type="InterPro" id="IPR018063">
    <property type="entry name" value="SAM_MeTrfase_RsmI_CS"/>
</dbReference>
<comment type="caution">
    <text evidence="10">The sequence shown here is derived from an EMBL/GenBank/DDBJ whole genome shotgun (WGS) entry which is preliminary data.</text>
</comment>
<dbReference type="InterPro" id="IPR008189">
    <property type="entry name" value="rRNA_ssu_MeTfrase_I"/>
</dbReference>
<dbReference type="InterPro" id="IPR014777">
    <property type="entry name" value="4pyrrole_Mease_sub1"/>
</dbReference>
<accession>G9PHM9</accession>
<proteinExistence type="inferred from homology"/>
<name>G9PHM9_9ACTO</name>
<keyword evidence="3 6" id="KW-0489">Methyltransferase</keyword>
<dbReference type="Pfam" id="PF23016">
    <property type="entry name" value="RsmI_C"/>
    <property type="match status" value="1"/>
</dbReference>
<evidence type="ECO:0000256" key="6">
    <source>
        <dbReference type="HAMAP-Rule" id="MF_01877"/>
    </source>
</evidence>
<dbReference type="Pfam" id="PF00590">
    <property type="entry name" value="TP_methylase"/>
    <property type="match status" value="1"/>
</dbReference>
<feature type="domain" description="RsmI HTH" evidence="9">
    <location>
        <begin position="313"/>
        <end position="351"/>
    </location>
</feature>
<dbReference type="InterPro" id="IPR035996">
    <property type="entry name" value="4pyrrol_Methylase_sf"/>
</dbReference>
<dbReference type="SUPFAM" id="SSF53790">
    <property type="entry name" value="Tetrapyrrole methylase"/>
    <property type="match status" value="1"/>
</dbReference>
<comment type="subcellular location">
    <subcellularLocation>
        <location evidence="6">Cytoplasm</location>
    </subcellularLocation>
</comment>
<sequence length="354" mass="36553">MAPNQEVPSPAASELEAPATGSPDAAALLCLDAAASSAPAGEGEQPAHASEAEQALPADSTPAPGPAQSLDLAEYAPARGTITLAATPIGNRGDASPRLMAALALADVVAAEDTRRALNLAQRLGVKIGGRLLAFHEHNERERSRQLLQAARGGSSVLMISDAGMPSVSDPGFRLVNAAIDADVPVTVAPGPSAVLTALALSGLASDRFSFEGFLPRKSGERARLLSSLASDAHTLIFFESPRRVHETLTDLAKAFGGQRRAALCRELTKTHEEVLRASLDELVAATAEGARGEIVLVVAGSTGASVGVEQVVDQVLTLADQGLRLKQAAAQVAQTHGLRKNELYQAALAAREN</sequence>
<keyword evidence="1 6" id="KW-0963">Cytoplasm</keyword>
<dbReference type="GO" id="GO:0005737">
    <property type="term" value="C:cytoplasm"/>
    <property type="evidence" value="ECO:0007669"/>
    <property type="project" value="UniProtKB-SubCell"/>
</dbReference>
<evidence type="ECO:0000256" key="7">
    <source>
        <dbReference type="SAM" id="MobiDB-lite"/>
    </source>
</evidence>
<evidence type="ECO:0000259" key="9">
    <source>
        <dbReference type="Pfam" id="PF23016"/>
    </source>
</evidence>
<dbReference type="AlphaFoldDB" id="G9PHM9"/>
<evidence type="ECO:0000256" key="2">
    <source>
        <dbReference type="ARBA" id="ARBA00022552"/>
    </source>
</evidence>
<dbReference type="Proteomes" id="UP000003822">
    <property type="component" value="Unassembled WGS sequence"/>
</dbReference>
<dbReference type="PANTHER" id="PTHR46111">
    <property type="entry name" value="RIBOSOMAL RNA SMALL SUBUNIT METHYLTRANSFERASE I"/>
    <property type="match status" value="1"/>
</dbReference>
<feature type="region of interest" description="Disordered" evidence="7">
    <location>
        <begin position="36"/>
        <end position="69"/>
    </location>
</feature>
<comment type="similarity">
    <text evidence="6">Belongs to the methyltransferase superfamily. RsmI family.</text>
</comment>
<dbReference type="InterPro" id="IPR000878">
    <property type="entry name" value="4pyrrol_Mease"/>
</dbReference>
<dbReference type="EMBL" id="ACRN01000016">
    <property type="protein sequence ID" value="EHM87168.1"/>
    <property type="molecule type" value="Genomic_DNA"/>
</dbReference>
<dbReference type="PROSITE" id="PS01296">
    <property type="entry name" value="RSMI"/>
    <property type="match status" value="1"/>
</dbReference>
<dbReference type="CDD" id="cd11648">
    <property type="entry name" value="RsmI"/>
    <property type="match status" value="1"/>
</dbReference>
<evidence type="ECO:0000256" key="5">
    <source>
        <dbReference type="ARBA" id="ARBA00022691"/>
    </source>
</evidence>
<feature type="compositionally biased region" description="Low complexity" evidence="7">
    <location>
        <begin position="8"/>
        <end position="23"/>
    </location>
</feature>
<dbReference type="FunFam" id="3.30.950.10:FF:000002">
    <property type="entry name" value="Ribosomal RNA small subunit methyltransferase I"/>
    <property type="match status" value="1"/>
</dbReference>
<evidence type="ECO:0000256" key="3">
    <source>
        <dbReference type="ARBA" id="ARBA00022603"/>
    </source>
</evidence>
<evidence type="ECO:0000259" key="8">
    <source>
        <dbReference type="Pfam" id="PF00590"/>
    </source>
</evidence>
<dbReference type="HOGENOM" id="CLU_044779_0_0_11"/>
<dbReference type="InterPro" id="IPR014776">
    <property type="entry name" value="4pyrrole_Mease_sub2"/>
</dbReference>
<evidence type="ECO:0000256" key="1">
    <source>
        <dbReference type="ARBA" id="ARBA00022490"/>
    </source>
</evidence>
<protein>
    <recommendedName>
        <fullName evidence="6">Ribosomal RNA small subunit methyltransferase I</fullName>
        <ecNumber evidence="6">2.1.1.198</ecNumber>
    </recommendedName>
    <alternativeName>
        <fullName evidence="6">16S rRNA 2'-O-ribose C1402 methyltransferase</fullName>
    </alternativeName>
    <alternativeName>
        <fullName evidence="6">rRNA (cytidine-2'-O-)-methyltransferase RsmI</fullName>
    </alternativeName>
</protein>